<dbReference type="Pfam" id="PF00999">
    <property type="entry name" value="Na_H_Exchanger"/>
    <property type="match status" value="1"/>
</dbReference>
<feature type="domain" description="Cation/H+ exchanger transmembrane" evidence="14">
    <location>
        <begin position="116"/>
        <end position="516"/>
    </location>
</feature>
<evidence type="ECO:0000256" key="9">
    <source>
        <dbReference type="ARBA" id="ARBA00047524"/>
    </source>
</evidence>
<dbReference type="GO" id="GO:0098719">
    <property type="term" value="P:sodium ion import across plasma membrane"/>
    <property type="evidence" value="ECO:0007669"/>
    <property type="project" value="TreeGrafter"/>
</dbReference>
<protein>
    <recommendedName>
        <fullName evidence="11">Sodium/hydrogen exchanger</fullName>
    </recommendedName>
</protein>
<reference evidence="15" key="1">
    <citation type="submission" date="2020-10" db="EMBL/GenBank/DDBJ databases">
        <title>Unveiling of a novel bifunctional photoreceptor, Dualchrome1, isolated from a cosmopolitan green alga.</title>
        <authorList>
            <person name="Suzuki S."/>
            <person name="Kawachi M."/>
        </authorList>
    </citation>
    <scope>NUCLEOTIDE SEQUENCE</scope>
    <source>
        <strain evidence="15">NIES 2893</strain>
    </source>
</reference>
<evidence type="ECO:0000256" key="6">
    <source>
        <dbReference type="ARBA" id="ARBA00023065"/>
    </source>
</evidence>
<dbReference type="GO" id="GO:0015385">
    <property type="term" value="F:sodium:proton antiporter activity"/>
    <property type="evidence" value="ECO:0007669"/>
    <property type="project" value="InterPro"/>
</dbReference>
<feature type="transmembrane region" description="Helical" evidence="13">
    <location>
        <begin position="127"/>
        <end position="148"/>
    </location>
</feature>
<feature type="region of interest" description="Disordered" evidence="12">
    <location>
        <begin position="603"/>
        <end position="623"/>
    </location>
</feature>
<evidence type="ECO:0000256" key="8">
    <source>
        <dbReference type="ARBA" id="ARBA00023201"/>
    </source>
</evidence>
<feature type="transmembrane region" description="Helical" evidence="13">
    <location>
        <begin position="422"/>
        <end position="443"/>
    </location>
</feature>
<feature type="compositionally biased region" description="Polar residues" evidence="12">
    <location>
        <begin position="562"/>
        <end position="571"/>
    </location>
</feature>
<dbReference type="NCBIfam" id="TIGR00840">
    <property type="entry name" value="b_cpa1"/>
    <property type="match status" value="1"/>
</dbReference>
<evidence type="ECO:0000256" key="3">
    <source>
        <dbReference type="ARBA" id="ARBA00022692"/>
    </source>
</evidence>
<keyword evidence="2 11" id="KW-0813">Transport</keyword>
<dbReference type="PANTHER" id="PTHR10110">
    <property type="entry name" value="SODIUM/HYDROGEN EXCHANGER"/>
    <property type="match status" value="1"/>
</dbReference>
<dbReference type="Proteomes" id="UP000660262">
    <property type="component" value="Unassembled WGS sequence"/>
</dbReference>
<keyword evidence="3 11" id="KW-0812">Transmembrane</keyword>
<evidence type="ECO:0000256" key="4">
    <source>
        <dbReference type="ARBA" id="ARBA00022989"/>
    </source>
</evidence>
<feature type="transmembrane region" description="Helical" evidence="13">
    <location>
        <begin position="392"/>
        <end position="416"/>
    </location>
</feature>
<evidence type="ECO:0000256" key="2">
    <source>
        <dbReference type="ARBA" id="ARBA00022448"/>
    </source>
</evidence>
<comment type="caution">
    <text evidence="15">The sequence shown here is derived from an EMBL/GenBank/DDBJ whole genome shotgun (WGS) entry which is preliminary data.</text>
</comment>
<comment type="catalytic activity">
    <reaction evidence="10">
        <text>K(+)(in) + H(+)(out) = K(+)(out) + H(+)(in)</text>
        <dbReference type="Rhea" id="RHEA:29467"/>
        <dbReference type="ChEBI" id="CHEBI:15378"/>
        <dbReference type="ChEBI" id="CHEBI:29103"/>
    </reaction>
</comment>
<keyword evidence="4 13" id="KW-1133">Transmembrane helix</keyword>
<feature type="transmembrane region" description="Helical" evidence="13">
    <location>
        <begin position="492"/>
        <end position="510"/>
    </location>
</feature>
<dbReference type="AlphaFoldDB" id="A0A830HMI2"/>
<feature type="transmembrane region" description="Helical" evidence="13">
    <location>
        <begin position="101"/>
        <end position="121"/>
    </location>
</feature>
<feature type="region of interest" description="Disordered" evidence="12">
    <location>
        <begin position="531"/>
        <end position="571"/>
    </location>
</feature>
<sequence>MTMTICRIELEMAMVAWIRAVDPCLNDLSPLEVCWLIRLAMACAFVHVVDEGDETSDKRANHLTPELKEAVSGFELYEHGFPPSPPDGRESYEIGVDEESVASLTILLQLLLLLASTVVGYNLRSRGIYVISEAGAALLLGIMAGLIVEWVSGGQGDSWLSFKSEFFLLFLLPPIIFESGYSMNPGPFFRNFGAICAYAFVGTFVSTVIVGMFMYGVGQLGLAHKLNLLDSTLFGALISATDPVTVLAIFSQVHVNDDLHALVFGESVLNDAVAIVLYRSLLKFKTAEVSFGACIEALGMFATIFAGSWFIGTATALGSALFFKYGSFRASPSDEHGSILEASMLLSWPYMAYMLAEGLELSGIVAILFCGITMSHYTVHNLSQHARKVLTAFFKCLANLCETFVFIYIGASTFVVRENWKIGFGFWSLVAIVLARAAHIFPLTQMMNVLRPSETRIPKTHARMLWFAGLRGAIAFSLALGAENDIGKQRGAMLLSATLLTIVLTVLLIGGSTERMITRWDLHRVDSSTELNPDAETAGLIEDGGNSPVNSSERGADAGGSEENSMPTRNMRTGSLSARFEHYDNKVLKPLFRVRDEGFKVTVDDDNDVELSSMPRPTSSNNN</sequence>
<dbReference type="InterPro" id="IPR006153">
    <property type="entry name" value="Cation/H_exchanger_TM"/>
</dbReference>
<evidence type="ECO:0000256" key="1">
    <source>
        <dbReference type="ARBA" id="ARBA00004141"/>
    </source>
</evidence>
<evidence type="ECO:0000256" key="13">
    <source>
        <dbReference type="SAM" id="Phobius"/>
    </source>
</evidence>
<dbReference type="PRINTS" id="PR01084">
    <property type="entry name" value="NAHEXCHNGR"/>
</dbReference>
<keyword evidence="6 11" id="KW-0406">Ion transport</keyword>
<feature type="transmembrane region" description="Helical" evidence="13">
    <location>
        <begin position="464"/>
        <end position="480"/>
    </location>
</feature>
<evidence type="ECO:0000256" key="12">
    <source>
        <dbReference type="SAM" id="MobiDB-lite"/>
    </source>
</evidence>
<dbReference type="GO" id="GO:0005768">
    <property type="term" value="C:endosome"/>
    <property type="evidence" value="ECO:0007669"/>
    <property type="project" value="TreeGrafter"/>
</dbReference>
<organism evidence="15 16">
    <name type="scientific">Pycnococcus provasolii</name>
    <dbReference type="NCBI Taxonomy" id="41880"/>
    <lineage>
        <taxon>Eukaryota</taxon>
        <taxon>Viridiplantae</taxon>
        <taxon>Chlorophyta</taxon>
        <taxon>Pseudoscourfieldiophyceae</taxon>
        <taxon>Pseudoscourfieldiales</taxon>
        <taxon>Pycnococcaceae</taxon>
        <taxon>Pycnococcus</taxon>
    </lineage>
</organism>
<comment type="catalytic activity">
    <reaction evidence="9">
        <text>Na(+)(in) + H(+)(out) = Na(+)(out) + H(+)(in)</text>
        <dbReference type="Rhea" id="RHEA:29419"/>
        <dbReference type="ChEBI" id="CHEBI:15378"/>
        <dbReference type="ChEBI" id="CHEBI:29101"/>
    </reaction>
</comment>
<keyword evidence="5" id="KW-0915">Sodium</keyword>
<keyword evidence="16" id="KW-1185">Reference proteome</keyword>
<evidence type="ECO:0000256" key="5">
    <source>
        <dbReference type="ARBA" id="ARBA00023053"/>
    </source>
</evidence>
<dbReference type="EMBL" id="BNJQ01000014">
    <property type="protein sequence ID" value="GHP06761.1"/>
    <property type="molecule type" value="Genomic_DNA"/>
</dbReference>
<gene>
    <name evidence="15" type="ORF">PPROV_000550500</name>
</gene>
<keyword evidence="11" id="KW-0050">Antiport</keyword>
<keyword evidence="7 13" id="KW-0472">Membrane</keyword>
<evidence type="ECO:0000313" key="15">
    <source>
        <dbReference type="EMBL" id="GHP06761.1"/>
    </source>
</evidence>
<dbReference type="OrthoDB" id="196264at2759"/>
<evidence type="ECO:0000256" key="7">
    <source>
        <dbReference type="ARBA" id="ARBA00023136"/>
    </source>
</evidence>
<comment type="similarity">
    <text evidence="11">Belongs to the monovalent cation:proton antiporter 1 (CPA1) transporter (TC 2.A.36) family.</text>
</comment>
<comment type="subcellular location">
    <subcellularLocation>
        <location evidence="1">Membrane</location>
        <topology evidence="1">Multi-pass membrane protein</topology>
    </subcellularLocation>
</comment>
<keyword evidence="8 11" id="KW-0739">Sodium transport</keyword>
<dbReference type="GO" id="GO:0051453">
    <property type="term" value="P:regulation of intracellular pH"/>
    <property type="evidence" value="ECO:0007669"/>
    <property type="project" value="TreeGrafter"/>
</dbReference>
<dbReference type="Gene3D" id="6.10.140.1330">
    <property type="match status" value="1"/>
</dbReference>
<evidence type="ECO:0000259" key="14">
    <source>
        <dbReference type="Pfam" id="PF00999"/>
    </source>
</evidence>
<evidence type="ECO:0000256" key="10">
    <source>
        <dbReference type="ARBA" id="ARBA00047912"/>
    </source>
</evidence>
<feature type="transmembrane region" description="Helical" evidence="13">
    <location>
        <begin position="160"/>
        <end position="177"/>
    </location>
</feature>
<name>A0A830HMI2_9CHLO</name>
<dbReference type="InterPro" id="IPR018422">
    <property type="entry name" value="Cation/H_exchanger_CPA1"/>
</dbReference>
<accession>A0A830HMI2</accession>
<feature type="transmembrane region" description="Helical" evidence="13">
    <location>
        <begin position="350"/>
        <end position="372"/>
    </location>
</feature>
<evidence type="ECO:0000256" key="11">
    <source>
        <dbReference type="RuleBase" id="RU003722"/>
    </source>
</evidence>
<dbReference type="GO" id="GO:0015386">
    <property type="term" value="F:potassium:proton antiporter activity"/>
    <property type="evidence" value="ECO:0007669"/>
    <property type="project" value="TreeGrafter"/>
</dbReference>
<dbReference type="InterPro" id="IPR004709">
    <property type="entry name" value="NaH_exchanger"/>
</dbReference>
<proteinExistence type="inferred from homology"/>
<dbReference type="PANTHER" id="PTHR10110:SF187">
    <property type="entry name" value="SODIUM_HYDROGEN EXCHANGER"/>
    <property type="match status" value="1"/>
</dbReference>
<feature type="transmembrane region" description="Helical" evidence="13">
    <location>
        <begin position="259"/>
        <end position="278"/>
    </location>
</feature>
<feature type="transmembrane region" description="Helical" evidence="13">
    <location>
        <begin position="298"/>
        <end position="323"/>
    </location>
</feature>
<evidence type="ECO:0000313" key="16">
    <source>
        <dbReference type="Proteomes" id="UP000660262"/>
    </source>
</evidence>
<dbReference type="GO" id="GO:0005886">
    <property type="term" value="C:plasma membrane"/>
    <property type="evidence" value="ECO:0007669"/>
    <property type="project" value="TreeGrafter"/>
</dbReference>
<feature type="transmembrane region" description="Helical" evidence="13">
    <location>
        <begin position="197"/>
        <end position="216"/>
    </location>
</feature>